<dbReference type="SUPFAM" id="SSF54427">
    <property type="entry name" value="NTF2-like"/>
    <property type="match status" value="1"/>
</dbReference>
<proteinExistence type="predicted"/>
<organism evidence="1 3">
    <name type="scientific">Rotaria socialis</name>
    <dbReference type="NCBI Taxonomy" id="392032"/>
    <lineage>
        <taxon>Eukaryota</taxon>
        <taxon>Metazoa</taxon>
        <taxon>Spiralia</taxon>
        <taxon>Gnathifera</taxon>
        <taxon>Rotifera</taxon>
        <taxon>Eurotatoria</taxon>
        <taxon>Bdelloidea</taxon>
        <taxon>Philodinida</taxon>
        <taxon>Philodinidae</taxon>
        <taxon>Rotaria</taxon>
    </lineage>
</organism>
<name>A0A817YKH3_9BILA</name>
<protein>
    <recommendedName>
        <fullName evidence="4">DUF4440 domain-containing protein</fullName>
    </recommendedName>
</protein>
<dbReference type="EMBL" id="CAJNYV010000760">
    <property type="protein sequence ID" value="CAF3380989.1"/>
    <property type="molecule type" value="Genomic_DNA"/>
</dbReference>
<reference evidence="1" key="1">
    <citation type="submission" date="2021-02" db="EMBL/GenBank/DDBJ databases">
        <authorList>
            <person name="Nowell W R."/>
        </authorList>
    </citation>
    <scope>NUCLEOTIDE SEQUENCE</scope>
</reference>
<comment type="caution">
    <text evidence="1">The sequence shown here is derived from an EMBL/GenBank/DDBJ whole genome shotgun (WGS) entry which is preliminary data.</text>
</comment>
<evidence type="ECO:0000313" key="3">
    <source>
        <dbReference type="Proteomes" id="UP000663865"/>
    </source>
</evidence>
<evidence type="ECO:0000313" key="1">
    <source>
        <dbReference type="EMBL" id="CAF3380989.1"/>
    </source>
</evidence>
<evidence type="ECO:0000313" key="2">
    <source>
        <dbReference type="EMBL" id="CAF4783367.1"/>
    </source>
</evidence>
<dbReference type="EMBL" id="CAJOBS010002011">
    <property type="protein sequence ID" value="CAF4783367.1"/>
    <property type="molecule type" value="Genomic_DNA"/>
</dbReference>
<dbReference type="Gene3D" id="3.10.450.50">
    <property type="match status" value="1"/>
</dbReference>
<dbReference type="AlphaFoldDB" id="A0A817YKH3"/>
<evidence type="ECO:0008006" key="4">
    <source>
        <dbReference type="Google" id="ProtNLM"/>
    </source>
</evidence>
<dbReference type="Proteomes" id="UP000663838">
    <property type="component" value="Unassembled WGS sequence"/>
</dbReference>
<sequence length="112" mass="12439">MSTPVQIVNEKAQQLLLLWKSKEIDKILATAYAPDASIVDEGITYKGHVEIKKLFEQQGNSEDAPIPTDTTAISDDCIIQTLKGEFQGSPVVIKITWNKIGGDWKITHEAWS</sequence>
<accession>A0A817YKH3</accession>
<dbReference type="InterPro" id="IPR032710">
    <property type="entry name" value="NTF2-like_dom_sf"/>
</dbReference>
<dbReference type="Proteomes" id="UP000663865">
    <property type="component" value="Unassembled WGS sequence"/>
</dbReference>
<gene>
    <name evidence="1" type="ORF">KIK155_LOCUS6296</name>
    <name evidence="2" type="ORF">TOA249_LOCUS22286</name>
</gene>